<feature type="domain" description="HTH marR-type" evidence="1">
    <location>
        <begin position="4"/>
        <end position="137"/>
    </location>
</feature>
<dbReference type="Pfam" id="PF12802">
    <property type="entry name" value="MarR_2"/>
    <property type="match status" value="1"/>
</dbReference>
<dbReference type="GO" id="GO:0006950">
    <property type="term" value="P:response to stress"/>
    <property type="evidence" value="ECO:0007669"/>
    <property type="project" value="TreeGrafter"/>
</dbReference>
<dbReference type="SUPFAM" id="SSF46785">
    <property type="entry name" value="Winged helix' DNA-binding domain"/>
    <property type="match status" value="1"/>
</dbReference>
<dbReference type="EMBL" id="JACBZP010000001">
    <property type="protein sequence ID" value="NYI67129.1"/>
    <property type="molecule type" value="Genomic_DNA"/>
</dbReference>
<dbReference type="InterPro" id="IPR036388">
    <property type="entry name" value="WH-like_DNA-bd_sf"/>
</dbReference>
<dbReference type="Gene3D" id="1.10.10.10">
    <property type="entry name" value="Winged helix-like DNA-binding domain superfamily/Winged helix DNA-binding domain"/>
    <property type="match status" value="1"/>
</dbReference>
<keyword evidence="3" id="KW-1185">Reference proteome</keyword>
<evidence type="ECO:0000313" key="3">
    <source>
        <dbReference type="Proteomes" id="UP000539111"/>
    </source>
</evidence>
<dbReference type="AlphaFoldDB" id="A0A7Z0A9Z2"/>
<organism evidence="2 3">
    <name type="scientific">Spelaeicoccus albus</name>
    <dbReference type="NCBI Taxonomy" id="1280376"/>
    <lineage>
        <taxon>Bacteria</taxon>
        <taxon>Bacillati</taxon>
        <taxon>Actinomycetota</taxon>
        <taxon>Actinomycetes</taxon>
        <taxon>Micrococcales</taxon>
        <taxon>Brevibacteriaceae</taxon>
        <taxon>Spelaeicoccus</taxon>
    </lineage>
</organism>
<name>A0A7Z0A9Z2_9MICO</name>
<dbReference type="RefSeq" id="WP_179426891.1">
    <property type="nucleotide sequence ID" value="NZ_JACBZP010000001.1"/>
</dbReference>
<dbReference type="InterPro" id="IPR000835">
    <property type="entry name" value="HTH_MarR-typ"/>
</dbReference>
<comment type="caution">
    <text evidence="2">The sequence shown here is derived from an EMBL/GenBank/DDBJ whole genome shotgun (WGS) entry which is preliminary data.</text>
</comment>
<dbReference type="Proteomes" id="UP000539111">
    <property type="component" value="Unassembled WGS sequence"/>
</dbReference>
<protein>
    <submittedName>
        <fullName evidence="2">DNA-binding MarR family transcriptional regulator</fullName>
    </submittedName>
</protein>
<keyword evidence="2" id="KW-0238">DNA-binding</keyword>
<proteinExistence type="predicted"/>
<sequence length="161" mass="18108">MIDRQRAGEVLSEVVELVRVFRVTGQHRRDRTISGTKIGVLRQIQDEDLRLGELAHRLRVSAPVVSRAVDSLEEEALVRRRTDDEDARACLIAITDRGRESVAARERYVADVFAEAMPEWSADDAERAISVLRELRVNVAELVKRLDSADNDSPPDSDHPA</sequence>
<reference evidence="2 3" key="1">
    <citation type="submission" date="2020-07" db="EMBL/GenBank/DDBJ databases">
        <title>Sequencing the genomes of 1000 actinobacteria strains.</title>
        <authorList>
            <person name="Klenk H.-P."/>
        </authorList>
    </citation>
    <scope>NUCLEOTIDE SEQUENCE [LARGE SCALE GENOMIC DNA]</scope>
    <source>
        <strain evidence="2 3">DSM 26341</strain>
    </source>
</reference>
<dbReference type="GO" id="GO:0003700">
    <property type="term" value="F:DNA-binding transcription factor activity"/>
    <property type="evidence" value="ECO:0007669"/>
    <property type="project" value="InterPro"/>
</dbReference>
<dbReference type="SMART" id="SM00347">
    <property type="entry name" value="HTH_MARR"/>
    <property type="match status" value="1"/>
</dbReference>
<dbReference type="PROSITE" id="PS50995">
    <property type="entry name" value="HTH_MARR_2"/>
    <property type="match status" value="1"/>
</dbReference>
<accession>A0A7Z0A9Z2</accession>
<gene>
    <name evidence="2" type="ORF">BJY26_001435</name>
</gene>
<dbReference type="PANTHER" id="PTHR33164:SF57">
    <property type="entry name" value="MARR-FAMILY TRANSCRIPTIONAL REGULATOR"/>
    <property type="match status" value="1"/>
</dbReference>
<dbReference type="PANTHER" id="PTHR33164">
    <property type="entry name" value="TRANSCRIPTIONAL REGULATOR, MARR FAMILY"/>
    <property type="match status" value="1"/>
</dbReference>
<dbReference type="GO" id="GO:0003677">
    <property type="term" value="F:DNA binding"/>
    <property type="evidence" value="ECO:0007669"/>
    <property type="project" value="UniProtKB-KW"/>
</dbReference>
<evidence type="ECO:0000313" key="2">
    <source>
        <dbReference type="EMBL" id="NYI67129.1"/>
    </source>
</evidence>
<dbReference type="InterPro" id="IPR036390">
    <property type="entry name" value="WH_DNA-bd_sf"/>
</dbReference>
<evidence type="ECO:0000259" key="1">
    <source>
        <dbReference type="PROSITE" id="PS50995"/>
    </source>
</evidence>
<dbReference type="InterPro" id="IPR039422">
    <property type="entry name" value="MarR/SlyA-like"/>
</dbReference>
<dbReference type="PRINTS" id="PR00598">
    <property type="entry name" value="HTHMARR"/>
</dbReference>